<evidence type="ECO:0000313" key="3">
    <source>
        <dbReference type="EMBL" id="KAF1985104.1"/>
    </source>
</evidence>
<organism evidence="3 4">
    <name type="scientific">Aulographum hederae CBS 113979</name>
    <dbReference type="NCBI Taxonomy" id="1176131"/>
    <lineage>
        <taxon>Eukaryota</taxon>
        <taxon>Fungi</taxon>
        <taxon>Dikarya</taxon>
        <taxon>Ascomycota</taxon>
        <taxon>Pezizomycotina</taxon>
        <taxon>Dothideomycetes</taxon>
        <taxon>Pleosporomycetidae</taxon>
        <taxon>Aulographales</taxon>
        <taxon>Aulographaceae</taxon>
    </lineage>
</organism>
<keyword evidence="2" id="KW-0808">Transferase</keyword>
<dbReference type="InterPro" id="IPR008630">
    <property type="entry name" value="Glyco_trans_34"/>
</dbReference>
<dbReference type="OrthoDB" id="3763672at2759"/>
<dbReference type="GO" id="GO:0000139">
    <property type="term" value="C:Golgi membrane"/>
    <property type="evidence" value="ECO:0007669"/>
    <property type="project" value="TreeGrafter"/>
</dbReference>
<keyword evidence="1" id="KW-0328">Glycosyltransferase</keyword>
<dbReference type="PANTHER" id="PTHR31306:SF3">
    <property type="entry name" value="NUCLEOTIDE-DIPHOSPHO-SUGAR TRANSFERASE DOMAIN-CONTAINING PROTEIN"/>
    <property type="match status" value="1"/>
</dbReference>
<dbReference type="GO" id="GO:0016757">
    <property type="term" value="F:glycosyltransferase activity"/>
    <property type="evidence" value="ECO:0007669"/>
    <property type="project" value="UniProtKB-KW"/>
</dbReference>
<keyword evidence="4" id="KW-1185">Reference proteome</keyword>
<protein>
    <recommendedName>
        <fullName evidence="5">Nucleotide-diphospho-sugar transferase domain-containing protein</fullName>
    </recommendedName>
</protein>
<dbReference type="GO" id="GO:0006487">
    <property type="term" value="P:protein N-linked glycosylation"/>
    <property type="evidence" value="ECO:0007669"/>
    <property type="project" value="TreeGrafter"/>
</dbReference>
<accession>A0A6G1GWB9</accession>
<gene>
    <name evidence="3" type="ORF">K402DRAFT_358191</name>
</gene>
<name>A0A6G1GWB9_9PEZI</name>
<evidence type="ECO:0000256" key="2">
    <source>
        <dbReference type="ARBA" id="ARBA00022679"/>
    </source>
</evidence>
<evidence type="ECO:0008006" key="5">
    <source>
        <dbReference type="Google" id="ProtNLM"/>
    </source>
</evidence>
<evidence type="ECO:0000256" key="1">
    <source>
        <dbReference type="ARBA" id="ARBA00022676"/>
    </source>
</evidence>
<dbReference type="Proteomes" id="UP000800041">
    <property type="component" value="Unassembled WGS sequence"/>
</dbReference>
<sequence length="257" mass="30215">MDQPNQIWADEPFDWYKLEGVSPGMLNHYLYAMIHGYDYKFIRTHDFLDRNAYWTKIPAMADILHSYDIVIIADADVTFPHMHLPFEWLMNRWNYTKGMSFMQTVDPDWGSLQNSFGRVNGNAGFITLQNNKVTHEMLRKWHHCPDDPDHFPNCDRFRDGFPAEQGAFGEFLRYEYAEYVREVDCDEAMGFPEFGNGCIGRFVRHYTVGKDRVKDAIAKGVVQGFFNAIEYNMKERESEIVSERLSNDIMIGEEWDE</sequence>
<reference evidence="3" key="1">
    <citation type="journal article" date="2020" name="Stud. Mycol.">
        <title>101 Dothideomycetes genomes: a test case for predicting lifestyles and emergence of pathogens.</title>
        <authorList>
            <person name="Haridas S."/>
            <person name="Albert R."/>
            <person name="Binder M."/>
            <person name="Bloem J."/>
            <person name="Labutti K."/>
            <person name="Salamov A."/>
            <person name="Andreopoulos B."/>
            <person name="Baker S."/>
            <person name="Barry K."/>
            <person name="Bills G."/>
            <person name="Bluhm B."/>
            <person name="Cannon C."/>
            <person name="Castanera R."/>
            <person name="Culley D."/>
            <person name="Daum C."/>
            <person name="Ezra D."/>
            <person name="Gonzalez J."/>
            <person name="Henrissat B."/>
            <person name="Kuo A."/>
            <person name="Liang C."/>
            <person name="Lipzen A."/>
            <person name="Lutzoni F."/>
            <person name="Magnuson J."/>
            <person name="Mondo S."/>
            <person name="Nolan M."/>
            <person name="Ohm R."/>
            <person name="Pangilinan J."/>
            <person name="Park H.-J."/>
            <person name="Ramirez L."/>
            <person name="Alfaro M."/>
            <person name="Sun H."/>
            <person name="Tritt A."/>
            <person name="Yoshinaga Y."/>
            <person name="Zwiers L.-H."/>
            <person name="Turgeon B."/>
            <person name="Goodwin S."/>
            <person name="Spatafora J."/>
            <person name="Crous P."/>
            <person name="Grigoriev I."/>
        </authorList>
    </citation>
    <scope>NUCLEOTIDE SEQUENCE</scope>
    <source>
        <strain evidence="3">CBS 113979</strain>
    </source>
</reference>
<dbReference type="PANTHER" id="PTHR31306">
    <property type="entry name" value="ALPHA-1,6-MANNOSYLTRANSFERASE MNN11-RELATED"/>
    <property type="match status" value="1"/>
</dbReference>
<dbReference type="AlphaFoldDB" id="A0A6G1GWB9"/>
<proteinExistence type="predicted"/>
<evidence type="ECO:0000313" key="4">
    <source>
        <dbReference type="Proteomes" id="UP000800041"/>
    </source>
</evidence>
<dbReference type="EMBL" id="ML977164">
    <property type="protein sequence ID" value="KAF1985104.1"/>
    <property type="molecule type" value="Genomic_DNA"/>
</dbReference>